<dbReference type="EMBL" id="JAANNP010000001">
    <property type="protein sequence ID" value="NHC12517.1"/>
    <property type="molecule type" value="Genomic_DNA"/>
</dbReference>
<keyword evidence="2" id="KW-1185">Reference proteome</keyword>
<dbReference type="RefSeq" id="WP_166276911.1">
    <property type="nucleotide sequence ID" value="NZ_JAANNP010000001.1"/>
</dbReference>
<evidence type="ECO:0000313" key="2">
    <source>
        <dbReference type="Proteomes" id="UP000800981"/>
    </source>
</evidence>
<reference evidence="1 2" key="1">
    <citation type="submission" date="2020-03" db="EMBL/GenBank/DDBJ databases">
        <title>Two novel Motilibacter sp.</title>
        <authorList>
            <person name="Liu S."/>
        </authorList>
    </citation>
    <scope>NUCLEOTIDE SEQUENCE [LARGE SCALE GENOMIC DNA]</scope>
    <source>
        <strain evidence="1 2">E257</strain>
    </source>
</reference>
<accession>A0ABX0GP75</accession>
<dbReference type="Proteomes" id="UP000800981">
    <property type="component" value="Unassembled WGS sequence"/>
</dbReference>
<proteinExistence type="predicted"/>
<sequence>MTYYPDCPPDVLPYTVLEFRAAMARLLELSEAQLQEKKARQTVMLCHAVSRSKANREKIWRELDFLEQAIGIKQLESLRQPGDGGAFS</sequence>
<gene>
    <name evidence="1" type="ORF">G9H71_01800</name>
</gene>
<organism evidence="1 2">
    <name type="scientific">Motilibacter deserti</name>
    <dbReference type="NCBI Taxonomy" id="2714956"/>
    <lineage>
        <taxon>Bacteria</taxon>
        <taxon>Bacillati</taxon>
        <taxon>Actinomycetota</taxon>
        <taxon>Actinomycetes</taxon>
        <taxon>Motilibacterales</taxon>
        <taxon>Motilibacteraceae</taxon>
        <taxon>Motilibacter</taxon>
    </lineage>
</organism>
<comment type="caution">
    <text evidence="1">The sequence shown here is derived from an EMBL/GenBank/DDBJ whole genome shotgun (WGS) entry which is preliminary data.</text>
</comment>
<evidence type="ECO:0000313" key="1">
    <source>
        <dbReference type="EMBL" id="NHC12517.1"/>
    </source>
</evidence>
<protein>
    <submittedName>
        <fullName evidence="1">Uncharacterized protein</fullName>
    </submittedName>
</protein>
<name>A0ABX0GP75_9ACTN</name>